<keyword evidence="1" id="KW-0812">Transmembrane</keyword>
<accession>A0A1C7MVJ4</accession>
<comment type="caution">
    <text evidence="4">The sequence shown here is derived from an EMBL/GenBank/DDBJ whole genome shotgun (WGS) entry which is preliminary data.</text>
</comment>
<dbReference type="OrthoDB" id="6500128at2759"/>
<reference evidence="4 5" key="1">
    <citation type="submission" date="2016-03" db="EMBL/GenBank/DDBJ databases">
        <title>Whole genome sequencing of Grifola frondosa 9006-11.</title>
        <authorList>
            <person name="Min B."/>
            <person name="Park H."/>
            <person name="Kim J.-G."/>
            <person name="Cho H."/>
            <person name="Oh Y.-L."/>
            <person name="Kong W.-S."/>
            <person name="Choi I.-G."/>
        </authorList>
    </citation>
    <scope>NUCLEOTIDE SEQUENCE [LARGE SCALE GENOMIC DNA]</scope>
    <source>
        <strain evidence="4 5">9006-11</strain>
    </source>
</reference>
<evidence type="ECO:0000313" key="5">
    <source>
        <dbReference type="Proteomes" id="UP000092993"/>
    </source>
</evidence>
<sequence length="305" mass="34677">MPRLSRRSRSTCKGTFDPRDAQRVKHTRIGVWDLYEEIQPELAHVPGSSRLEHYLEMYQSFPYLWRMIKDILSIQSCWWLLVLYFSVDAVESLLPAAALWYSGQLLTILQVAIDTRTVDKELLLRISLGRIACTVLKRVLSSVRARLSYPLSIRVKQQYSIHLFHARARLDLPTFEDSAVQRQLEDASNSSGNGFAWDSLQMAIHIITAAVEVVSQVGVLASVLRDQRDGLLLAIISCSASAFDWFKTQGAFSRAVVWAATTKNKDYIRMQGLKRVVNDIEHRKEFIAGNLAGLAHQNSEKWCIV</sequence>
<gene>
    <name evidence="4" type="ORF">A0H81_00117</name>
</gene>
<dbReference type="SUPFAM" id="SSF90123">
    <property type="entry name" value="ABC transporter transmembrane region"/>
    <property type="match status" value="1"/>
</dbReference>
<protein>
    <submittedName>
        <fullName evidence="4">Uncharacterized protein</fullName>
    </submittedName>
</protein>
<keyword evidence="2" id="KW-1133">Transmembrane helix</keyword>
<dbReference type="AlphaFoldDB" id="A0A1C7MVJ4"/>
<proteinExistence type="predicted"/>
<dbReference type="GO" id="GO:0016020">
    <property type="term" value="C:membrane"/>
    <property type="evidence" value="ECO:0007669"/>
    <property type="project" value="InterPro"/>
</dbReference>
<dbReference type="STRING" id="5627.A0A1C7MVJ4"/>
<dbReference type="Proteomes" id="UP000092993">
    <property type="component" value="Unassembled WGS sequence"/>
</dbReference>
<dbReference type="GO" id="GO:0005524">
    <property type="term" value="F:ATP binding"/>
    <property type="evidence" value="ECO:0007669"/>
    <property type="project" value="InterPro"/>
</dbReference>
<dbReference type="EMBL" id="LUGG01000001">
    <property type="protein sequence ID" value="OBZ79064.1"/>
    <property type="molecule type" value="Genomic_DNA"/>
</dbReference>
<organism evidence="4 5">
    <name type="scientific">Grifola frondosa</name>
    <name type="common">Maitake</name>
    <name type="synonym">Polyporus frondosus</name>
    <dbReference type="NCBI Taxonomy" id="5627"/>
    <lineage>
        <taxon>Eukaryota</taxon>
        <taxon>Fungi</taxon>
        <taxon>Dikarya</taxon>
        <taxon>Basidiomycota</taxon>
        <taxon>Agaricomycotina</taxon>
        <taxon>Agaricomycetes</taxon>
        <taxon>Polyporales</taxon>
        <taxon>Grifolaceae</taxon>
        <taxon>Grifola</taxon>
    </lineage>
</organism>
<evidence type="ECO:0000256" key="1">
    <source>
        <dbReference type="ARBA" id="ARBA00022692"/>
    </source>
</evidence>
<evidence type="ECO:0000256" key="3">
    <source>
        <dbReference type="ARBA" id="ARBA00023136"/>
    </source>
</evidence>
<name>A0A1C7MVJ4_GRIFR</name>
<keyword evidence="3" id="KW-0472">Membrane</keyword>
<evidence type="ECO:0000313" key="4">
    <source>
        <dbReference type="EMBL" id="OBZ79064.1"/>
    </source>
</evidence>
<dbReference type="InterPro" id="IPR036640">
    <property type="entry name" value="ABC1_TM_sf"/>
</dbReference>
<evidence type="ECO:0000256" key="2">
    <source>
        <dbReference type="ARBA" id="ARBA00022989"/>
    </source>
</evidence>
<keyword evidence="5" id="KW-1185">Reference proteome</keyword>